<evidence type="ECO:0000256" key="1">
    <source>
        <dbReference type="ARBA" id="ARBA00022741"/>
    </source>
</evidence>
<organism evidence="4 5">
    <name type="scientific">Trapa natans</name>
    <name type="common">Water chestnut</name>
    <dbReference type="NCBI Taxonomy" id="22666"/>
    <lineage>
        <taxon>Eukaryota</taxon>
        <taxon>Viridiplantae</taxon>
        <taxon>Streptophyta</taxon>
        <taxon>Embryophyta</taxon>
        <taxon>Tracheophyta</taxon>
        <taxon>Spermatophyta</taxon>
        <taxon>Magnoliopsida</taxon>
        <taxon>eudicotyledons</taxon>
        <taxon>Gunneridae</taxon>
        <taxon>Pentapetalae</taxon>
        <taxon>rosids</taxon>
        <taxon>malvids</taxon>
        <taxon>Myrtales</taxon>
        <taxon>Lythraceae</taxon>
        <taxon>Trapa</taxon>
    </lineage>
</organism>
<evidence type="ECO:0000259" key="3">
    <source>
        <dbReference type="Pfam" id="PF00004"/>
    </source>
</evidence>
<name>A0AAN7R4R2_TRANT</name>
<reference evidence="4 5" key="1">
    <citation type="journal article" date="2023" name="Hortic Res">
        <title>Pangenome of water caltrop reveals structural variations and asymmetric subgenome divergence after allopolyploidization.</title>
        <authorList>
            <person name="Zhang X."/>
            <person name="Chen Y."/>
            <person name="Wang L."/>
            <person name="Yuan Y."/>
            <person name="Fang M."/>
            <person name="Shi L."/>
            <person name="Lu R."/>
            <person name="Comes H.P."/>
            <person name="Ma Y."/>
            <person name="Chen Y."/>
            <person name="Huang G."/>
            <person name="Zhou Y."/>
            <person name="Zheng Z."/>
            <person name="Qiu Y."/>
        </authorList>
    </citation>
    <scope>NUCLEOTIDE SEQUENCE [LARGE SCALE GENOMIC DNA]</scope>
    <source>
        <strain evidence="4">F231</strain>
    </source>
</reference>
<dbReference type="SUPFAM" id="SSF52540">
    <property type="entry name" value="P-loop containing nucleoside triphosphate hydrolases"/>
    <property type="match status" value="1"/>
</dbReference>
<dbReference type="PANTHER" id="PTHR23073">
    <property type="entry name" value="26S PROTEASOME REGULATORY SUBUNIT"/>
    <property type="match status" value="1"/>
</dbReference>
<evidence type="ECO:0000256" key="2">
    <source>
        <dbReference type="ARBA" id="ARBA00022840"/>
    </source>
</evidence>
<dbReference type="InterPro" id="IPR027417">
    <property type="entry name" value="P-loop_NTPase"/>
</dbReference>
<keyword evidence="1" id="KW-0547">Nucleotide-binding</keyword>
<dbReference type="InterPro" id="IPR003959">
    <property type="entry name" value="ATPase_AAA_core"/>
</dbReference>
<dbReference type="GO" id="GO:0005524">
    <property type="term" value="F:ATP binding"/>
    <property type="evidence" value="ECO:0007669"/>
    <property type="project" value="UniProtKB-KW"/>
</dbReference>
<accession>A0AAN7R4R2</accession>
<evidence type="ECO:0000313" key="4">
    <source>
        <dbReference type="EMBL" id="KAK4787156.1"/>
    </source>
</evidence>
<protein>
    <recommendedName>
        <fullName evidence="3">ATPase AAA-type core domain-containing protein</fullName>
    </recommendedName>
</protein>
<dbReference type="Proteomes" id="UP001346149">
    <property type="component" value="Unassembled WGS sequence"/>
</dbReference>
<dbReference type="Gene3D" id="3.40.50.300">
    <property type="entry name" value="P-loop containing nucleotide triphosphate hydrolases"/>
    <property type="match status" value="2"/>
</dbReference>
<dbReference type="GO" id="GO:0016887">
    <property type="term" value="F:ATP hydrolysis activity"/>
    <property type="evidence" value="ECO:0007669"/>
    <property type="project" value="InterPro"/>
</dbReference>
<dbReference type="EMBL" id="JAXQNO010000012">
    <property type="protein sequence ID" value="KAK4787156.1"/>
    <property type="molecule type" value="Genomic_DNA"/>
</dbReference>
<sequence>MTSDNLNYHGVLPPQVGVLLCGPHSTGKTMLARAVVSNIDANFLKVASSAIIGKYIGENARLIHEMFGYARDYKFKMIMATNRPDILEPALLRPGQLDRKIEIPCRMSSQEWRF</sequence>
<feature type="domain" description="ATPase AAA-type core" evidence="3">
    <location>
        <begin position="74"/>
        <end position="104"/>
    </location>
</feature>
<dbReference type="InterPro" id="IPR050221">
    <property type="entry name" value="26S_Proteasome_ATPase"/>
</dbReference>
<keyword evidence="5" id="KW-1185">Reference proteome</keyword>
<dbReference type="Pfam" id="PF00004">
    <property type="entry name" value="AAA"/>
    <property type="match status" value="2"/>
</dbReference>
<gene>
    <name evidence="4" type="ORF">SAY86_010989</name>
</gene>
<dbReference type="AlphaFoldDB" id="A0AAN7R4R2"/>
<feature type="domain" description="ATPase AAA-type core" evidence="3">
    <location>
        <begin position="18"/>
        <end position="71"/>
    </location>
</feature>
<comment type="caution">
    <text evidence="4">The sequence shown here is derived from an EMBL/GenBank/DDBJ whole genome shotgun (WGS) entry which is preliminary data.</text>
</comment>
<proteinExistence type="predicted"/>
<keyword evidence="2" id="KW-0067">ATP-binding</keyword>
<evidence type="ECO:0000313" key="5">
    <source>
        <dbReference type="Proteomes" id="UP001346149"/>
    </source>
</evidence>